<evidence type="ECO:0000256" key="5">
    <source>
        <dbReference type="ARBA" id="ARBA00023242"/>
    </source>
</evidence>
<dbReference type="PANTHER" id="PTHR46481">
    <property type="entry name" value="ZINC FINGER BED DOMAIN-CONTAINING PROTEIN 4"/>
    <property type="match status" value="1"/>
</dbReference>
<keyword evidence="5" id="KW-0539">Nucleus</keyword>
<dbReference type="Pfam" id="PF05699">
    <property type="entry name" value="Dimer_Tnp_hAT"/>
    <property type="match status" value="1"/>
</dbReference>
<dbReference type="PANTHER" id="PTHR46481:SF10">
    <property type="entry name" value="ZINC FINGER BED DOMAIN-CONTAINING PROTEIN 39"/>
    <property type="match status" value="1"/>
</dbReference>
<protein>
    <recommendedName>
        <fullName evidence="6">HAT C-terminal dimerisation domain-containing protein</fullName>
    </recommendedName>
</protein>
<gene>
    <name evidence="7" type="ORF">OCBIM_22035877mg</name>
</gene>
<keyword evidence="4" id="KW-0862">Zinc</keyword>
<evidence type="ECO:0000256" key="4">
    <source>
        <dbReference type="ARBA" id="ARBA00022833"/>
    </source>
</evidence>
<dbReference type="InterPro" id="IPR052035">
    <property type="entry name" value="ZnF_BED_domain_contain"/>
</dbReference>
<feature type="domain" description="HAT C-terminal dimerisation" evidence="6">
    <location>
        <begin position="242"/>
        <end position="299"/>
    </location>
</feature>
<dbReference type="GO" id="GO:0008270">
    <property type="term" value="F:zinc ion binding"/>
    <property type="evidence" value="ECO:0007669"/>
    <property type="project" value="UniProtKB-KW"/>
</dbReference>
<dbReference type="GO" id="GO:0046983">
    <property type="term" value="F:protein dimerization activity"/>
    <property type="evidence" value="ECO:0007669"/>
    <property type="project" value="InterPro"/>
</dbReference>
<name>A0A0L8I4P2_OCTBM</name>
<evidence type="ECO:0000259" key="6">
    <source>
        <dbReference type="Pfam" id="PF05699"/>
    </source>
</evidence>
<organism evidence="7">
    <name type="scientific">Octopus bimaculoides</name>
    <name type="common">California two-spotted octopus</name>
    <dbReference type="NCBI Taxonomy" id="37653"/>
    <lineage>
        <taxon>Eukaryota</taxon>
        <taxon>Metazoa</taxon>
        <taxon>Spiralia</taxon>
        <taxon>Lophotrochozoa</taxon>
        <taxon>Mollusca</taxon>
        <taxon>Cephalopoda</taxon>
        <taxon>Coleoidea</taxon>
        <taxon>Octopodiformes</taxon>
        <taxon>Octopoda</taxon>
        <taxon>Incirrata</taxon>
        <taxon>Octopodidae</taxon>
        <taxon>Octopus</taxon>
    </lineage>
</organism>
<sequence>MDLTDRLLTTFKTNTRYSKPQLAKSGSSTQSTSAVSSTFEQITLNQFYRRRRWRSSASIAYNTLKYRQPIDKVLADIYNSKREIVKDAVKNSKAIVLTSDCWTSLGNESYCRITGHWIANDWKLISVIPELRSCLAVKSVSCSCILPLLLSLTKHMTINVDDPGYIARFKVASVNDFSKRVADMKCIETLQIATKLDPRYKNLKCLSDDSEEQTWLLIGLQIAADVNDDRLKTNAQDDADSKLNERRYPKLAFFAKTVLCIPATSVLCERLFSSAGYIVNIMHSSLEPNTVNMIVCLRNCYPTTSE</sequence>
<dbReference type="SUPFAM" id="SSF53098">
    <property type="entry name" value="Ribonuclease H-like"/>
    <property type="match status" value="1"/>
</dbReference>
<evidence type="ECO:0000313" key="7">
    <source>
        <dbReference type="EMBL" id="KOF96294.1"/>
    </source>
</evidence>
<dbReference type="AlphaFoldDB" id="A0A0L8I4P2"/>
<comment type="subcellular location">
    <subcellularLocation>
        <location evidence="1">Nucleus</location>
    </subcellularLocation>
</comment>
<dbReference type="OrthoDB" id="1607513at2759"/>
<proteinExistence type="predicted"/>
<accession>A0A0L8I4P2</accession>
<evidence type="ECO:0000256" key="1">
    <source>
        <dbReference type="ARBA" id="ARBA00004123"/>
    </source>
</evidence>
<dbReference type="InterPro" id="IPR012337">
    <property type="entry name" value="RNaseH-like_sf"/>
</dbReference>
<dbReference type="GO" id="GO:0005634">
    <property type="term" value="C:nucleus"/>
    <property type="evidence" value="ECO:0007669"/>
    <property type="project" value="UniProtKB-SubCell"/>
</dbReference>
<evidence type="ECO:0000256" key="2">
    <source>
        <dbReference type="ARBA" id="ARBA00022723"/>
    </source>
</evidence>
<reference evidence="7" key="1">
    <citation type="submission" date="2015-07" db="EMBL/GenBank/DDBJ databases">
        <title>MeaNS - Measles Nucleotide Surveillance Program.</title>
        <authorList>
            <person name="Tran T."/>
            <person name="Druce J."/>
        </authorList>
    </citation>
    <scope>NUCLEOTIDE SEQUENCE</scope>
    <source>
        <strain evidence="7">UCB-OBI-ISO-001</strain>
        <tissue evidence="7">Gonad</tissue>
    </source>
</reference>
<dbReference type="EMBL" id="KQ416608">
    <property type="protein sequence ID" value="KOF96294.1"/>
    <property type="molecule type" value="Genomic_DNA"/>
</dbReference>
<keyword evidence="3" id="KW-0863">Zinc-finger</keyword>
<evidence type="ECO:0000256" key="3">
    <source>
        <dbReference type="ARBA" id="ARBA00022771"/>
    </source>
</evidence>
<keyword evidence="2" id="KW-0479">Metal-binding</keyword>
<dbReference type="InterPro" id="IPR008906">
    <property type="entry name" value="HATC_C_dom"/>
</dbReference>